<sequence length="511" mass="56998">MSEFVHGHLLSKRALARKSSHFAAIDKSPPKGFKPADKNLILSWGTPNDGFFPIESIDLQLVDYPFEKSLSMSMTNASLESLALSKTNGTVANDSLGPKKITINRRSEDEKLIDIAHGLQYSEPKGHPQILQFTREFISKIHPPKYSDWDTIVTTGASDGLNKVADALLDPGDVILIEEFTFTPFLAHVANTGGIPVPVRMNLDPTPDKSNGLDIDYLTDLLENWETKKPDLKKPKALYSIPTGQNPTGLTQSLEFRKKVYALAEKHDFIIIEDDPYGYLTLPPYLKPEGVLKLDLFLTVEEYLSNHLVPSYLTLDTTGRVVRIETFSKLFAPGLRVGFVVGHKKVTEVIAQYAAVVTRAPSGLSQMVLNNVIEQKYKGVYGWLQWILKMRLTYTHRRDVLVNAIEELDAYKKNYVSIIDPRAGMFLSLVVNFPPGTPIIEKIRLLNWKLLAFGVHAVPGINMATDSEFSKETANFFRLTVAAANTDEELIAAGTQLAKAVTEFFENGLEF</sequence>
<reference evidence="1" key="1">
    <citation type="submission" date="2023-04" db="EMBL/GenBank/DDBJ databases">
        <title>Draft Genome sequencing of Naganishia species isolated from polar environments using Oxford Nanopore Technology.</title>
        <authorList>
            <person name="Leo P."/>
            <person name="Venkateswaran K."/>
        </authorList>
    </citation>
    <scope>NUCLEOTIDE SEQUENCE</scope>
    <source>
        <strain evidence="1">MNA-CCFEE 5261</strain>
    </source>
</reference>
<accession>A0ACC2VP48</accession>
<dbReference type="EMBL" id="JASBWR010000063">
    <property type="protein sequence ID" value="KAJ9100406.1"/>
    <property type="molecule type" value="Genomic_DNA"/>
</dbReference>
<organism evidence="1 2">
    <name type="scientific">Naganishia cerealis</name>
    <dbReference type="NCBI Taxonomy" id="610337"/>
    <lineage>
        <taxon>Eukaryota</taxon>
        <taxon>Fungi</taxon>
        <taxon>Dikarya</taxon>
        <taxon>Basidiomycota</taxon>
        <taxon>Agaricomycotina</taxon>
        <taxon>Tremellomycetes</taxon>
        <taxon>Filobasidiales</taxon>
        <taxon>Filobasidiaceae</taxon>
        <taxon>Naganishia</taxon>
    </lineage>
</organism>
<evidence type="ECO:0000313" key="1">
    <source>
        <dbReference type="EMBL" id="KAJ9100406.1"/>
    </source>
</evidence>
<gene>
    <name evidence="1" type="ORF">QFC19_005544</name>
</gene>
<evidence type="ECO:0000313" key="2">
    <source>
        <dbReference type="Proteomes" id="UP001241377"/>
    </source>
</evidence>
<keyword evidence="2" id="KW-1185">Reference proteome</keyword>
<proteinExistence type="predicted"/>
<protein>
    <submittedName>
        <fullName evidence="1">Uncharacterized protein</fullName>
    </submittedName>
</protein>
<name>A0ACC2VP48_9TREE</name>
<comment type="caution">
    <text evidence="1">The sequence shown here is derived from an EMBL/GenBank/DDBJ whole genome shotgun (WGS) entry which is preliminary data.</text>
</comment>
<dbReference type="Proteomes" id="UP001241377">
    <property type="component" value="Unassembled WGS sequence"/>
</dbReference>